<feature type="transmembrane region" description="Helical" evidence="1">
    <location>
        <begin position="83"/>
        <end position="104"/>
    </location>
</feature>
<keyword evidence="3" id="KW-1185">Reference proteome</keyword>
<gene>
    <name evidence="2" type="ORF">Prum_068160</name>
</gene>
<dbReference type="AlphaFoldDB" id="A0A6V8LA07"/>
<keyword evidence="1" id="KW-0812">Transmembrane</keyword>
<feature type="transmembrane region" description="Helical" evidence="1">
    <location>
        <begin position="52"/>
        <end position="77"/>
    </location>
</feature>
<keyword evidence="1" id="KW-0472">Membrane</keyword>
<reference evidence="2 3" key="1">
    <citation type="submission" date="2020-03" db="EMBL/GenBank/DDBJ databases">
        <title>Whole genome shotgun sequence of Phytohabitans rumicis NBRC 108638.</title>
        <authorList>
            <person name="Komaki H."/>
            <person name="Tamura T."/>
        </authorList>
    </citation>
    <scope>NUCLEOTIDE SEQUENCE [LARGE SCALE GENOMIC DNA]</scope>
    <source>
        <strain evidence="2 3">NBRC 108638</strain>
    </source>
</reference>
<accession>A0A6V8LA07</accession>
<sequence>MPTRTQTASRSAVRTSPLLSDEDRQFLAGDLSADCFLETARRRAADQTRRELARYTCTATLATLITVAFITVGTGLFRLPTTAVLAGTATSLGGLAAILGPLAHHHRRQTRTPK</sequence>
<dbReference type="EMBL" id="BLPG01000001">
    <property type="protein sequence ID" value="GFJ93174.1"/>
    <property type="molecule type" value="Genomic_DNA"/>
</dbReference>
<name>A0A6V8LA07_9ACTN</name>
<evidence type="ECO:0000313" key="2">
    <source>
        <dbReference type="EMBL" id="GFJ93174.1"/>
    </source>
</evidence>
<dbReference type="Proteomes" id="UP000482960">
    <property type="component" value="Unassembled WGS sequence"/>
</dbReference>
<protein>
    <submittedName>
        <fullName evidence="2">Uncharacterized protein</fullName>
    </submittedName>
</protein>
<evidence type="ECO:0000313" key="3">
    <source>
        <dbReference type="Proteomes" id="UP000482960"/>
    </source>
</evidence>
<evidence type="ECO:0000256" key="1">
    <source>
        <dbReference type="SAM" id="Phobius"/>
    </source>
</evidence>
<proteinExistence type="predicted"/>
<comment type="caution">
    <text evidence="2">The sequence shown here is derived from an EMBL/GenBank/DDBJ whole genome shotgun (WGS) entry which is preliminary data.</text>
</comment>
<keyword evidence="1" id="KW-1133">Transmembrane helix</keyword>
<organism evidence="2 3">
    <name type="scientific">Phytohabitans rumicis</name>
    <dbReference type="NCBI Taxonomy" id="1076125"/>
    <lineage>
        <taxon>Bacteria</taxon>
        <taxon>Bacillati</taxon>
        <taxon>Actinomycetota</taxon>
        <taxon>Actinomycetes</taxon>
        <taxon>Micromonosporales</taxon>
        <taxon>Micromonosporaceae</taxon>
    </lineage>
</organism>
<reference evidence="2 3" key="2">
    <citation type="submission" date="2020-03" db="EMBL/GenBank/DDBJ databases">
        <authorList>
            <person name="Ichikawa N."/>
            <person name="Kimura A."/>
            <person name="Kitahashi Y."/>
            <person name="Uohara A."/>
        </authorList>
    </citation>
    <scope>NUCLEOTIDE SEQUENCE [LARGE SCALE GENOMIC DNA]</scope>
    <source>
        <strain evidence="2 3">NBRC 108638</strain>
    </source>
</reference>